<proteinExistence type="predicted"/>
<reference evidence="8 9" key="1">
    <citation type="submission" date="2019-03" db="EMBL/GenBank/DDBJ databases">
        <title>Genomic Encyclopedia of Type Strains, Phase IV (KMG-IV): sequencing the most valuable type-strain genomes for metagenomic binning, comparative biology and taxonomic classification.</title>
        <authorList>
            <person name="Goeker M."/>
        </authorList>
    </citation>
    <scope>NUCLEOTIDE SEQUENCE [LARGE SCALE GENOMIC DNA]</scope>
    <source>
        <strain evidence="8 9">DSM 24176</strain>
    </source>
</reference>
<keyword evidence="6" id="KW-0411">Iron-sulfur</keyword>
<dbReference type="GO" id="GO:0051539">
    <property type="term" value="F:4 iron, 4 sulfur cluster binding"/>
    <property type="evidence" value="ECO:0007669"/>
    <property type="project" value="UniProtKB-KW"/>
</dbReference>
<dbReference type="InterPro" id="IPR007197">
    <property type="entry name" value="rSAM"/>
</dbReference>
<dbReference type="NCBIfam" id="TIGR01212">
    <property type="entry name" value="TIGR01212 family radical SAM protein"/>
    <property type="match status" value="1"/>
</dbReference>
<dbReference type="InterPro" id="IPR023404">
    <property type="entry name" value="rSAM_horseshoe"/>
</dbReference>
<keyword evidence="5" id="KW-0408">Iron</keyword>
<keyword evidence="3" id="KW-0949">S-adenosyl-L-methionine</keyword>
<keyword evidence="2" id="KW-0004">4Fe-4S</keyword>
<gene>
    <name evidence="8" type="ORF">EDC19_0517</name>
</gene>
<dbReference type="InterPro" id="IPR039661">
    <property type="entry name" value="ELP3"/>
</dbReference>
<evidence type="ECO:0000256" key="5">
    <source>
        <dbReference type="ARBA" id="ARBA00023004"/>
    </source>
</evidence>
<dbReference type="InterPro" id="IPR006638">
    <property type="entry name" value="Elp3/MiaA/NifB-like_rSAM"/>
</dbReference>
<dbReference type="RefSeq" id="WP_132280063.1">
    <property type="nucleotide sequence ID" value="NZ_SMGQ01000011.1"/>
</dbReference>
<protein>
    <recommendedName>
        <fullName evidence="7">Radical SAM core domain-containing protein</fullName>
    </recommendedName>
</protein>
<dbReference type="SFLD" id="SFLDG01086">
    <property type="entry name" value="elongater_protein-like"/>
    <property type="match status" value="1"/>
</dbReference>
<dbReference type="PANTHER" id="PTHR11135:SF1">
    <property type="entry name" value="PROTEIN YHCC"/>
    <property type="match status" value="1"/>
</dbReference>
<keyword evidence="4" id="KW-0479">Metal-binding</keyword>
<feature type="domain" description="Radical SAM core" evidence="7">
    <location>
        <begin position="20"/>
        <end position="257"/>
    </location>
</feature>
<dbReference type="InterPro" id="IPR032432">
    <property type="entry name" value="Radical_SAM_C"/>
</dbReference>
<evidence type="ECO:0000256" key="3">
    <source>
        <dbReference type="ARBA" id="ARBA00022691"/>
    </source>
</evidence>
<dbReference type="GO" id="GO:0046872">
    <property type="term" value="F:metal ion binding"/>
    <property type="evidence" value="ECO:0007669"/>
    <property type="project" value="UniProtKB-KW"/>
</dbReference>
<comment type="caution">
    <text evidence="8">The sequence shown here is derived from an EMBL/GenBank/DDBJ whole genome shotgun (WGS) entry which is preliminary data.</text>
</comment>
<dbReference type="GO" id="GO:0003824">
    <property type="term" value="F:catalytic activity"/>
    <property type="evidence" value="ECO:0007669"/>
    <property type="project" value="InterPro"/>
</dbReference>
<dbReference type="InterPro" id="IPR058240">
    <property type="entry name" value="rSAM_sf"/>
</dbReference>
<dbReference type="PANTHER" id="PTHR11135">
    <property type="entry name" value="HISTONE ACETYLTRANSFERASE-RELATED"/>
    <property type="match status" value="1"/>
</dbReference>
<evidence type="ECO:0000256" key="6">
    <source>
        <dbReference type="ARBA" id="ARBA00023014"/>
    </source>
</evidence>
<dbReference type="Gene3D" id="3.80.30.20">
    <property type="entry name" value="tm_1862 like domain"/>
    <property type="match status" value="1"/>
</dbReference>
<evidence type="ECO:0000256" key="2">
    <source>
        <dbReference type="ARBA" id="ARBA00022485"/>
    </source>
</evidence>
<sequence length="316" mass="36621">MHNNKRLYYKYSDYLKDKYQDKVYKLPVNLPVTCPNRLQGEKGCHFCAEVGTGFEMLSDKIDVENQLLTNKAYIKKKYKANKFIAYFQNYTNTFLPLDDFEKYINEAIIDDVVEIAISTRPDCIRKDYLEVLSKAKEKGVEITIELGLQTVNYHTLDAINRGHSLAEFINGVMLIKSYGFEICTHLILNLPGDQQLDSIENAKVLSALGINQIKLHSLYIAKNTTMAQLYRDQKIQICSKEDYIERVIAFLEHLSPDVAVQRLLGRAPKEETLFCNWNTSWWLIKEAIENNMTQRRTYQGKKYNYLNGSGLMKGCY</sequence>
<accession>A0A4R1MZQ0</accession>
<name>A0A4R1MZQ0_9FIRM</name>
<dbReference type="OrthoDB" id="9801689at2"/>
<dbReference type="PROSITE" id="PS51918">
    <property type="entry name" value="RADICAL_SAM"/>
    <property type="match status" value="1"/>
</dbReference>
<dbReference type="Proteomes" id="UP000294545">
    <property type="component" value="Unassembled WGS sequence"/>
</dbReference>
<dbReference type="Pfam" id="PF16199">
    <property type="entry name" value="Radical_SAM_C"/>
    <property type="match status" value="1"/>
</dbReference>
<dbReference type="SUPFAM" id="SSF102114">
    <property type="entry name" value="Radical SAM enzymes"/>
    <property type="match status" value="1"/>
</dbReference>
<evidence type="ECO:0000256" key="1">
    <source>
        <dbReference type="ARBA" id="ARBA00001966"/>
    </source>
</evidence>
<dbReference type="EMBL" id="SMGQ01000011">
    <property type="protein sequence ID" value="TCK98100.1"/>
    <property type="molecule type" value="Genomic_DNA"/>
</dbReference>
<keyword evidence="9" id="KW-1185">Reference proteome</keyword>
<evidence type="ECO:0000313" key="8">
    <source>
        <dbReference type="EMBL" id="TCK98100.1"/>
    </source>
</evidence>
<evidence type="ECO:0000259" key="7">
    <source>
        <dbReference type="PROSITE" id="PS51918"/>
    </source>
</evidence>
<dbReference type="Pfam" id="PF04055">
    <property type="entry name" value="Radical_SAM"/>
    <property type="match status" value="1"/>
</dbReference>
<dbReference type="SFLD" id="SFLDG01091">
    <property type="entry name" value="uncharacterized_CHP01210-like"/>
    <property type="match status" value="1"/>
</dbReference>
<comment type="cofactor">
    <cofactor evidence="1">
        <name>[4Fe-4S] cluster</name>
        <dbReference type="ChEBI" id="CHEBI:49883"/>
    </cofactor>
</comment>
<dbReference type="SFLD" id="SFLDS00029">
    <property type="entry name" value="Radical_SAM"/>
    <property type="match status" value="1"/>
</dbReference>
<dbReference type="InterPro" id="IPR005911">
    <property type="entry name" value="YhcC-like"/>
</dbReference>
<evidence type="ECO:0000256" key="4">
    <source>
        <dbReference type="ARBA" id="ARBA00022723"/>
    </source>
</evidence>
<dbReference type="AlphaFoldDB" id="A0A4R1MZQ0"/>
<dbReference type="SMART" id="SM00729">
    <property type="entry name" value="Elp3"/>
    <property type="match status" value="1"/>
</dbReference>
<organism evidence="8 9">
    <name type="scientific">Natranaerovirga hydrolytica</name>
    <dbReference type="NCBI Taxonomy" id="680378"/>
    <lineage>
        <taxon>Bacteria</taxon>
        <taxon>Bacillati</taxon>
        <taxon>Bacillota</taxon>
        <taxon>Clostridia</taxon>
        <taxon>Lachnospirales</taxon>
        <taxon>Natranaerovirgaceae</taxon>
        <taxon>Natranaerovirga</taxon>
    </lineage>
</organism>
<evidence type="ECO:0000313" key="9">
    <source>
        <dbReference type="Proteomes" id="UP000294545"/>
    </source>
</evidence>